<dbReference type="CDD" id="cd03255">
    <property type="entry name" value="ABC_MJ0796_LolCDE_FtsE"/>
    <property type="match status" value="1"/>
</dbReference>
<dbReference type="InterPro" id="IPR017911">
    <property type="entry name" value="MacB-like_ATP-bd"/>
</dbReference>
<dbReference type="Gene3D" id="3.40.50.300">
    <property type="entry name" value="P-loop containing nucleotide triphosphate hydrolases"/>
    <property type="match status" value="1"/>
</dbReference>
<evidence type="ECO:0000256" key="3">
    <source>
        <dbReference type="ARBA" id="ARBA00022475"/>
    </source>
</evidence>
<reference evidence="13 14" key="1">
    <citation type="submission" date="2015-11" db="EMBL/GenBank/DDBJ databases">
        <title>Evidence for parallel genomic evolution in an endosymbiosis of termite gut flagellates.</title>
        <authorList>
            <person name="Zheng H."/>
        </authorList>
    </citation>
    <scope>NUCLEOTIDE SEQUENCE [LARGE SCALE GENOMIC DNA]</scope>
    <source>
        <strain evidence="13 14">CET450</strain>
    </source>
</reference>
<dbReference type="PROSITE" id="PS50893">
    <property type="entry name" value="ABC_TRANSPORTER_2"/>
    <property type="match status" value="1"/>
</dbReference>
<dbReference type="InterPro" id="IPR003439">
    <property type="entry name" value="ABC_transporter-like_ATP-bd"/>
</dbReference>
<dbReference type="GO" id="GO:0005886">
    <property type="term" value="C:plasma membrane"/>
    <property type="evidence" value="ECO:0007669"/>
    <property type="project" value="UniProtKB-SubCell"/>
</dbReference>
<evidence type="ECO:0000256" key="5">
    <source>
        <dbReference type="ARBA" id="ARBA00022692"/>
    </source>
</evidence>
<dbReference type="Proteomes" id="UP000095237">
    <property type="component" value="Unassembled WGS sequence"/>
</dbReference>
<dbReference type="SMART" id="SM00382">
    <property type="entry name" value="AAA"/>
    <property type="match status" value="1"/>
</dbReference>
<sequence length="695" mass="78216">MKVIEIKNLKKTYRLEKLDVPVLHGVNLEITQGEFVAIMGQSGSGKSTLLNILGLLDKPSEGSYKLAGIETSNYSNNELAALRNCYLGFIFQQFNLLPKLTILENVSLPAIYTDSKDKETFRDSLKLLDMVGLSERIKHRPSEVSGGQQQRAAIARSLINKPLIIFADEPTGNLDTKSSKEIIKILEDLNNTGITIIMVTHEAELTACATKIVKIQDGLIISDKKIAEKSSSNPVFQKKTFKHKTFSLVRKFRDYFKEASRSLLGNKMRSILSVLGIMMGVASLIAMSAIVNGAKRDIAKDIANLGRPDILLVVPSCSQNNIYIKLNIDDIDDLKKNVSGIRTVSGGCYQREQLNIATNSKNCNTMLIGVSAVYADLKNYYISDGRFFTETENREKKKVAVLGKTVIKKLYGDENFNPTGKYIKINRTDFQVIGVLQAKGSREWRDEDNKVIIPLNTALYRTFGTKELEFMDVQVNEDADITKVSESIIKRLLFMHRLPATEKNAVRVINMNEIKKTLSSVTRTFTYLFGSIAFISLLIGGIGIMNIMFVSVSERTKEIGLRKAIGANNADILFQFIIESVFVCCIGGIIGILFGSGLSVITGKFAGLGNLYNAFLHRICFLLLRTYRFNFRRLASKKSGASKPYRRFKTRLILRRHFICRNISAKAPPKYLSLRIALKSYYFYCFFFYLFYIFL</sequence>
<dbReference type="FunFam" id="3.40.50.300:FF:000032">
    <property type="entry name" value="Export ABC transporter ATP-binding protein"/>
    <property type="match status" value="1"/>
</dbReference>
<dbReference type="SUPFAM" id="SSF52540">
    <property type="entry name" value="P-loop containing nucleoside triphosphate hydrolases"/>
    <property type="match status" value="1"/>
</dbReference>
<dbReference type="GO" id="GO:0016887">
    <property type="term" value="F:ATP hydrolysis activity"/>
    <property type="evidence" value="ECO:0007669"/>
    <property type="project" value="InterPro"/>
</dbReference>
<evidence type="ECO:0000256" key="7">
    <source>
        <dbReference type="ARBA" id="ARBA00022840"/>
    </source>
</evidence>
<dbReference type="AlphaFoldDB" id="A0A1E5IK82"/>
<evidence type="ECO:0000256" key="4">
    <source>
        <dbReference type="ARBA" id="ARBA00022519"/>
    </source>
</evidence>
<comment type="subcellular location">
    <subcellularLocation>
        <location evidence="1">Cell inner membrane</location>
        <topology evidence="1">Multi-pass membrane protein</topology>
    </subcellularLocation>
</comment>
<dbReference type="InterPro" id="IPR017871">
    <property type="entry name" value="ABC_transporter-like_CS"/>
</dbReference>
<evidence type="ECO:0000256" key="11">
    <source>
        <dbReference type="SAM" id="Phobius"/>
    </source>
</evidence>
<evidence type="ECO:0000313" key="14">
    <source>
        <dbReference type="Proteomes" id="UP000095237"/>
    </source>
</evidence>
<feature type="transmembrane region" description="Helical" evidence="11">
    <location>
        <begin position="572"/>
        <end position="593"/>
    </location>
</feature>
<comment type="caution">
    <text evidence="13">The sequence shown here is derived from an EMBL/GenBank/DDBJ whole genome shotgun (WGS) entry which is preliminary data.</text>
</comment>
<dbReference type="InterPro" id="IPR027417">
    <property type="entry name" value="P-loop_NTPase"/>
</dbReference>
<dbReference type="Pfam" id="PF00005">
    <property type="entry name" value="ABC_tran"/>
    <property type="match status" value="1"/>
</dbReference>
<proteinExistence type="inferred from homology"/>
<organism evidence="13 14">
    <name type="scientific">Endomicrobium trichonymphae</name>
    <dbReference type="NCBI Taxonomy" id="1408204"/>
    <lineage>
        <taxon>Bacteria</taxon>
        <taxon>Pseudomonadati</taxon>
        <taxon>Elusimicrobiota</taxon>
        <taxon>Endomicrobiia</taxon>
        <taxon>Endomicrobiales</taxon>
        <taxon>Endomicrobiaceae</taxon>
        <taxon>Candidatus Endomicrobiellum</taxon>
    </lineage>
</organism>
<dbReference type="PANTHER" id="PTHR42798:SF6">
    <property type="entry name" value="CELL DIVISION ATP-BINDING PROTEIN FTSE"/>
    <property type="match status" value="1"/>
</dbReference>
<evidence type="ECO:0000259" key="12">
    <source>
        <dbReference type="PROSITE" id="PS50893"/>
    </source>
</evidence>
<feature type="domain" description="ABC transporter" evidence="12">
    <location>
        <begin position="4"/>
        <end position="242"/>
    </location>
</feature>
<evidence type="ECO:0000256" key="8">
    <source>
        <dbReference type="ARBA" id="ARBA00022989"/>
    </source>
</evidence>
<evidence type="ECO:0000256" key="6">
    <source>
        <dbReference type="ARBA" id="ARBA00022741"/>
    </source>
</evidence>
<dbReference type="GO" id="GO:0098796">
    <property type="term" value="C:membrane protein complex"/>
    <property type="evidence" value="ECO:0007669"/>
    <property type="project" value="UniProtKB-ARBA"/>
</dbReference>
<evidence type="ECO:0000313" key="13">
    <source>
        <dbReference type="EMBL" id="OEG70916.1"/>
    </source>
</evidence>
<feature type="transmembrane region" description="Helical" evidence="11">
    <location>
        <begin position="676"/>
        <end position="694"/>
    </location>
</feature>
<keyword evidence="6" id="KW-0547">Nucleotide-binding</keyword>
<gene>
    <name evidence="13" type="ORF">ATZ36_00535</name>
</gene>
<feature type="transmembrane region" description="Helical" evidence="11">
    <location>
        <begin position="271"/>
        <end position="291"/>
    </location>
</feature>
<dbReference type="InterPro" id="IPR025857">
    <property type="entry name" value="MacB_PCD"/>
</dbReference>
<keyword evidence="8 11" id="KW-1133">Transmembrane helix</keyword>
<keyword evidence="7" id="KW-0067">ATP-binding</keyword>
<dbReference type="PANTHER" id="PTHR42798">
    <property type="entry name" value="LIPOPROTEIN-RELEASING SYSTEM ATP-BINDING PROTEIN LOLD"/>
    <property type="match status" value="1"/>
</dbReference>
<dbReference type="InterPro" id="IPR003838">
    <property type="entry name" value="ABC3_permease_C"/>
</dbReference>
<evidence type="ECO:0000256" key="1">
    <source>
        <dbReference type="ARBA" id="ARBA00004429"/>
    </source>
</evidence>
<feature type="transmembrane region" description="Helical" evidence="11">
    <location>
        <begin position="525"/>
        <end position="552"/>
    </location>
</feature>
<keyword evidence="2" id="KW-0813">Transport</keyword>
<keyword evidence="5 11" id="KW-0812">Transmembrane</keyword>
<keyword evidence="4" id="KW-0997">Cell inner membrane</keyword>
<evidence type="ECO:0000256" key="10">
    <source>
        <dbReference type="ARBA" id="ARBA00038388"/>
    </source>
</evidence>
<dbReference type="Pfam" id="PF12704">
    <property type="entry name" value="MacB_PCD"/>
    <property type="match status" value="1"/>
</dbReference>
<comment type="similarity">
    <text evidence="10">Belongs to the ABC transporter superfamily. Macrolide exporter (TC 3.A.1.122) family.</text>
</comment>
<keyword evidence="9 11" id="KW-0472">Membrane</keyword>
<dbReference type="EMBL" id="LNVX01000284">
    <property type="protein sequence ID" value="OEG70916.1"/>
    <property type="molecule type" value="Genomic_DNA"/>
</dbReference>
<keyword evidence="14" id="KW-1185">Reference proteome</keyword>
<dbReference type="PROSITE" id="PS00211">
    <property type="entry name" value="ABC_TRANSPORTER_1"/>
    <property type="match status" value="1"/>
</dbReference>
<evidence type="ECO:0000256" key="2">
    <source>
        <dbReference type="ARBA" id="ARBA00022448"/>
    </source>
</evidence>
<accession>A0A1E5IK82</accession>
<protein>
    <recommendedName>
        <fullName evidence="12">ABC transporter domain-containing protein</fullName>
    </recommendedName>
</protein>
<evidence type="ECO:0000256" key="9">
    <source>
        <dbReference type="ARBA" id="ARBA00023136"/>
    </source>
</evidence>
<dbReference type="Pfam" id="PF02687">
    <property type="entry name" value="FtsX"/>
    <property type="match status" value="1"/>
</dbReference>
<name>A0A1E5IK82_ENDTX</name>
<keyword evidence="3" id="KW-1003">Cell membrane</keyword>
<dbReference type="GO" id="GO:0022857">
    <property type="term" value="F:transmembrane transporter activity"/>
    <property type="evidence" value="ECO:0007669"/>
    <property type="project" value="InterPro"/>
</dbReference>
<dbReference type="GO" id="GO:0005524">
    <property type="term" value="F:ATP binding"/>
    <property type="evidence" value="ECO:0007669"/>
    <property type="project" value="UniProtKB-KW"/>
</dbReference>
<dbReference type="InterPro" id="IPR003593">
    <property type="entry name" value="AAA+_ATPase"/>
</dbReference>